<dbReference type="EMBL" id="VSSQ01095358">
    <property type="protein sequence ID" value="MPN39506.1"/>
    <property type="molecule type" value="Genomic_DNA"/>
</dbReference>
<name>A0A645HLU8_9ZZZZ</name>
<evidence type="ECO:0000313" key="1">
    <source>
        <dbReference type="EMBL" id="MPN39506.1"/>
    </source>
</evidence>
<sequence>MQFHQLTEIVDLVDVLLGHLEHDIDAPAAADDEAFADQLVHGFADWRAADAEHGRQMRLEDAGAGLDLVPDDRFLQSLVGFFVQRLTDDLGVVDSVHASPRYHVFCIHKL</sequence>
<proteinExistence type="predicted"/>
<reference evidence="1" key="1">
    <citation type="submission" date="2019-08" db="EMBL/GenBank/DDBJ databases">
        <authorList>
            <person name="Kucharzyk K."/>
            <person name="Murdoch R.W."/>
            <person name="Higgins S."/>
            <person name="Loffler F."/>
        </authorList>
    </citation>
    <scope>NUCLEOTIDE SEQUENCE</scope>
</reference>
<organism evidence="1">
    <name type="scientific">bioreactor metagenome</name>
    <dbReference type="NCBI Taxonomy" id="1076179"/>
    <lineage>
        <taxon>unclassified sequences</taxon>
        <taxon>metagenomes</taxon>
        <taxon>ecological metagenomes</taxon>
    </lineage>
</organism>
<gene>
    <name evidence="1" type="ORF">SDC9_187034</name>
</gene>
<accession>A0A645HLU8</accession>
<comment type="caution">
    <text evidence="1">The sequence shown here is derived from an EMBL/GenBank/DDBJ whole genome shotgun (WGS) entry which is preliminary data.</text>
</comment>
<dbReference type="AlphaFoldDB" id="A0A645HLU8"/>
<protein>
    <submittedName>
        <fullName evidence="1">Uncharacterized protein</fullName>
    </submittedName>
</protein>